<evidence type="ECO:0000256" key="2">
    <source>
        <dbReference type="SAM" id="Phobius"/>
    </source>
</evidence>
<keyword evidence="2" id="KW-0472">Membrane</keyword>
<evidence type="ECO:0008006" key="5">
    <source>
        <dbReference type="Google" id="ProtNLM"/>
    </source>
</evidence>
<keyword evidence="1" id="KW-0175">Coiled coil</keyword>
<dbReference type="AlphaFoldDB" id="A0A2M7U1U3"/>
<keyword evidence="2" id="KW-0812">Transmembrane</keyword>
<name>A0A2M7U1U3_9BACT</name>
<sequence length="179" mass="20513">MQKNFNRKLEKMTLGITGWIGSPLSIILHTIVFIGIFVLKYFNVSYEEIMLILTTIVSLEAIYLSLFIQMSVNNNLKTIEGVEEDIEDIQEDMEETQTSIDMIDNNFQKLAIDVREISGEIERIETEDEPEQSKMVSSLSNLHRMLTKVSSEISSIETDIKNLKDVNLKQHTNVKVGKK</sequence>
<evidence type="ECO:0000256" key="1">
    <source>
        <dbReference type="SAM" id="Coils"/>
    </source>
</evidence>
<proteinExistence type="predicted"/>
<feature type="coiled-coil region" evidence="1">
    <location>
        <begin position="72"/>
        <end position="106"/>
    </location>
</feature>
<accession>A0A2M7U1U3</accession>
<comment type="caution">
    <text evidence="3">The sequence shown here is derived from an EMBL/GenBank/DDBJ whole genome shotgun (WGS) entry which is preliminary data.</text>
</comment>
<gene>
    <name evidence="3" type="ORF">COY16_00295</name>
</gene>
<evidence type="ECO:0000313" key="4">
    <source>
        <dbReference type="Proteomes" id="UP000228503"/>
    </source>
</evidence>
<keyword evidence="2" id="KW-1133">Transmembrane helix</keyword>
<organism evidence="3 4">
    <name type="scientific">Candidatus Roizmanbacteria bacterium CG_4_10_14_0_2_um_filter_39_13</name>
    <dbReference type="NCBI Taxonomy" id="1974825"/>
    <lineage>
        <taxon>Bacteria</taxon>
        <taxon>Candidatus Roizmaniibacteriota</taxon>
    </lineage>
</organism>
<evidence type="ECO:0000313" key="3">
    <source>
        <dbReference type="EMBL" id="PIZ64057.1"/>
    </source>
</evidence>
<reference evidence="4" key="1">
    <citation type="submission" date="2017-09" db="EMBL/GenBank/DDBJ databases">
        <title>Depth-based differentiation of microbial function through sediment-hosted aquifers and enrichment of novel symbionts in the deep terrestrial subsurface.</title>
        <authorList>
            <person name="Probst A.J."/>
            <person name="Ladd B."/>
            <person name="Jarett J.K."/>
            <person name="Geller-Mcgrath D.E."/>
            <person name="Sieber C.M.K."/>
            <person name="Emerson J.B."/>
            <person name="Anantharaman K."/>
            <person name="Thomas B.C."/>
            <person name="Malmstrom R."/>
            <person name="Stieglmeier M."/>
            <person name="Klingl A."/>
            <person name="Woyke T."/>
            <person name="Ryan C.M."/>
            <person name="Banfield J.F."/>
        </authorList>
    </citation>
    <scope>NUCLEOTIDE SEQUENCE [LARGE SCALE GENOMIC DNA]</scope>
</reference>
<feature type="transmembrane region" description="Helical" evidence="2">
    <location>
        <begin position="12"/>
        <end position="37"/>
    </location>
</feature>
<protein>
    <recommendedName>
        <fullName evidence="5">DUF1003 domain-containing protein</fullName>
    </recommendedName>
</protein>
<dbReference type="EMBL" id="PFOB01000003">
    <property type="protein sequence ID" value="PIZ64057.1"/>
    <property type="molecule type" value="Genomic_DNA"/>
</dbReference>
<dbReference type="Proteomes" id="UP000228503">
    <property type="component" value="Unassembled WGS sequence"/>
</dbReference>
<feature type="transmembrane region" description="Helical" evidence="2">
    <location>
        <begin position="49"/>
        <end position="68"/>
    </location>
</feature>